<dbReference type="OrthoDB" id="3472201at2"/>
<organism evidence="3 4">
    <name type="scientific">Frankia canadensis</name>
    <dbReference type="NCBI Taxonomy" id="1836972"/>
    <lineage>
        <taxon>Bacteria</taxon>
        <taxon>Bacillati</taxon>
        <taxon>Actinomycetota</taxon>
        <taxon>Actinomycetes</taxon>
        <taxon>Frankiales</taxon>
        <taxon>Frankiaceae</taxon>
        <taxon>Frankia</taxon>
    </lineage>
</organism>
<evidence type="ECO:0000256" key="2">
    <source>
        <dbReference type="SAM" id="Phobius"/>
    </source>
</evidence>
<evidence type="ECO:0000313" key="3">
    <source>
        <dbReference type="EMBL" id="SNQ47475.1"/>
    </source>
</evidence>
<feature type="region of interest" description="Disordered" evidence="1">
    <location>
        <begin position="149"/>
        <end position="221"/>
    </location>
</feature>
<feature type="compositionally biased region" description="Acidic residues" evidence="1">
    <location>
        <begin position="166"/>
        <end position="181"/>
    </location>
</feature>
<keyword evidence="2" id="KW-1133">Transmembrane helix</keyword>
<feature type="compositionally biased region" description="Polar residues" evidence="1">
    <location>
        <begin position="206"/>
        <end position="215"/>
    </location>
</feature>
<protein>
    <submittedName>
        <fullName evidence="3">Uncharacterized protein</fullName>
    </submittedName>
</protein>
<name>A0A2I2KP79_9ACTN</name>
<keyword evidence="4" id="KW-1185">Reference proteome</keyword>
<evidence type="ECO:0000313" key="4">
    <source>
        <dbReference type="Proteomes" id="UP000234331"/>
    </source>
</evidence>
<keyword evidence="2" id="KW-0812">Transmembrane</keyword>
<proteinExistence type="predicted"/>
<reference evidence="3 4" key="1">
    <citation type="submission" date="2017-06" db="EMBL/GenBank/DDBJ databases">
        <authorList>
            <person name="Kim H.J."/>
            <person name="Triplett B.A."/>
        </authorList>
    </citation>
    <scope>NUCLEOTIDE SEQUENCE [LARGE SCALE GENOMIC DNA]</scope>
    <source>
        <strain evidence="3">FRACA_ARgP5</strain>
    </source>
</reference>
<dbReference type="EMBL" id="FZMO01000101">
    <property type="protein sequence ID" value="SNQ47475.1"/>
    <property type="molecule type" value="Genomic_DNA"/>
</dbReference>
<feature type="transmembrane region" description="Helical" evidence="2">
    <location>
        <begin position="122"/>
        <end position="145"/>
    </location>
</feature>
<keyword evidence="2" id="KW-0472">Membrane</keyword>
<evidence type="ECO:0000256" key="1">
    <source>
        <dbReference type="SAM" id="MobiDB-lite"/>
    </source>
</evidence>
<accession>A0A2I2KP79</accession>
<dbReference type="RefSeq" id="WP_101831320.1">
    <property type="nucleotide sequence ID" value="NZ_FZMO01000101.1"/>
</dbReference>
<gene>
    <name evidence="3" type="ORF">FRACA_190054</name>
</gene>
<dbReference type="Proteomes" id="UP000234331">
    <property type="component" value="Unassembled WGS sequence"/>
</dbReference>
<dbReference type="AlphaFoldDB" id="A0A2I2KP79"/>
<sequence length="221" mass="23013">MVALLGLVVVMVLAGCGSSSSPRCEPAAKPGPVVERRIVVERAGAGKLDALSLYLVRCEGGRTVALDPKNGTLFTSLDDFRHRNRLLGPKDQILVPKDLTSTVEKPEYVQVSGHVDDGTPGWVWPVVGAGSAVVVAVAVAVVLVVRRRRRAASPSTSDADMAPETAADEGEADEGEADEPAPSDPAPTDPPRAESTAESTFDPPAATTSGDQPAEQTERPA</sequence>